<gene>
    <name evidence="2" type="ORF">EHF33_02835</name>
</gene>
<dbReference type="PANTHER" id="PTHR33221">
    <property type="entry name" value="WINGED HELIX-TURN-HELIX TRANSCRIPTIONAL REGULATOR, RRF2 FAMILY"/>
    <property type="match status" value="1"/>
</dbReference>
<name>A0A3G8YGY3_9DEIO</name>
<reference evidence="2 3" key="1">
    <citation type="submission" date="2018-11" db="EMBL/GenBank/DDBJ databases">
        <title>Deinococcus shelandsis sp. nov., isolated from South Shetland Islands soil of Antarctica.</title>
        <authorList>
            <person name="Tian J."/>
        </authorList>
    </citation>
    <scope>NUCLEOTIDE SEQUENCE [LARGE SCALE GENOMIC DNA]</scope>
    <source>
        <strain evidence="2 3">S14-83T</strain>
    </source>
</reference>
<sequence length="153" mass="16550">MQLTRFTDASLRVLMHLAQLPPGQQATTLELAERYNIPYNHLHKAVHHLSKVGWISAARGRNGGIRLAAAPSDLTIGQVVRSTEPPGDVIDCLSQECPLRLHCGLKGVLNQATQAFYAQLDRTTLADVVATTQFTELLPAPPAALPAESPENP</sequence>
<dbReference type="NCBIfam" id="TIGR00738">
    <property type="entry name" value="rrf2_super"/>
    <property type="match status" value="1"/>
</dbReference>
<dbReference type="KEGG" id="dph:EHF33_02835"/>
<dbReference type="PROSITE" id="PS51197">
    <property type="entry name" value="HTH_RRF2_2"/>
    <property type="match status" value="1"/>
</dbReference>
<dbReference type="InterPro" id="IPR036390">
    <property type="entry name" value="WH_DNA-bd_sf"/>
</dbReference>
<dbReference type="Gene3D" id="1.10.10.10">
    <property type="entry name" value="Winged helix-like DNA-binding domain superfamily/Winged helix DNA-binding domain"/>
    <property type="match status" value="1"/>
</dbReference>
<dbReference type="PANTHER" id="PTHR33221:SF4">
    <property type="entry name" value="HTH-TYPE TRANSCRIPTIONAL REPRESSOR NSRR"/>
    <property type="match status" value="1"/>
</dbReference>
<dbReference type="Pfam" id="PF02082">
    <property type="entry name" value="Rrf2"/>
    <property type="match status" value="1"/>
</dbReference>
<dbReference type="EMBL" id="CP034183">
    <property type="protein sequence ID" value="AZI41814.1"/>
    <property type="molecule type" value="Genomic_DNA"/>
</dbReference>
<evidence type="ECO:0000256" key="1">
    <source>
        <dbReference type="ARBA" id="ARBA00023125"/>
    </source>
</evidence>
<dbReference type="InterPro" id="IPR000944">
    <property type="entry name" value="Tscrpt_reg_Rrf2"/>
</dbReference>
<dbReference type="GO" id="GO:0005829">
    <property type="term" value="C:cytosol"/>
    <property type="evidence" value="ECO:0007669"/>
    <property type="project" value="TreeGrafter"/>
</dbReference>
<dbReference type="GO" id="GO:0003700">
    <property type="term" value="F:DNA-binding transcription factor activity"/>
    <property type="evidence" value="ECO:0007669"/>
    <property type="project" value="TreeGrafter"/>
</dbReference>
<keyword evidence="3" id="KW-1185">Reference proteome</keyword>
<dbReference type="Proteomes" id="UP000276417">
    <property type="component" value="Chromosome 1"/>
</dbReference>
<protein>
    <submittedName>
        <fullName evidence="2">Rrf2 family transcriptional regulator</fullName>
    </submittedName>
</protein>
<evidence type="ECO:0000313" key="3">
    <source>
        <dbReference type="Proteomes" id="UP000276417"/>
    </source>
</evidence>
<dbReference type="OrthoDB" id="9795923at2"/>
<dbReference type="GO" id="GO:0003677">
    <property type="term" value="F:DNA binding"/>
    <property type="evidence" value="ECO:0007669"/>
    <property type="project" value="UniProtKB-KW"/>
</dbReference>
<evidence type="ECO:0000313" key="2">
    <source>
        <dbReference type="EMBL" id="AZI41814.1"/>
    </source>
</evidence>
<dbReference type="InterPro" id="IPR036388">
    <property type="entry name" value="WH-like_DNA-bd_sf"/>
</dbReference>
<proteinExistence type="predicted"/>
<dbReference type="AlphaFoldDB" id="A0A3G8YGY3"/>
<dbReference type="RefSeq" id="WP_124867699.1">
    <property type="nucleotide sequence ID" value="NZ_CP034183.1"/>
</dbReference>
<keyword evidence="1" id="KW-0238">DNA-binding</keyword>
<accession>A0A3G8YGY3</accession>
<dbReference type="SUPFAM" id="SSF46785">
    <property type="entry name" value="Winged helix' DNA-binding domain"/>
    <property type="match status" value="1"/>
</dbReference>
<organism evidence="2 3">
    <name type="scientific">Deinococcus psychrotolerans</name>
    <dbReference type="NCBI Taxonomy" id="2489213"/>
    <lineage>
        <taxon>Bacteria</taxon>
        <taxon>Thermotogati</taxon>
        <taxon>Deinococcota</taxon>
        <taxon>Deinococci</taxon>
        <taxon>Deinococcales</taxon>
        <taxon>Deinococcaceae</taxon>
        <taxon>Deinococcus</taxon>
    </lineage>
</organism>